<comment type="caution">
    <text evidence="7">Lacks conserved residue(s) required for the propagation of feature annotation.</text>
</comment>
<dbReference type="GO" id="GO:0034722">
    <property type="term" value="F:gamma-glutamyl-peptidase activity"/>
    <property type="evidence" value="ECO:0007669"/>
    <property type="project" value="UniProtKB-EC"/>
</dbReference>
<proteinExistence type="inferred from homology"/>
<name>T1GAI7_MEGSC</name>
<dbReference type="GO" id="GO:0046900">
    <property type="term" value="P:tetrahydrofolylpolyglutamate metabolic process"/>
    <property type="evidence" value="ECO:0007669"/>
    <property type="project" value="TreeGrafter"/>
</dbReference>
<comment type="similarity">
    <text evidence="2">Belongs to the peptidase C26 family.</text>
</comment>
<organism evidence="9 10">
    <name type="scientific">Megaselia scalaris</name>
    <name type="common">Humpbacked fly</name>
    <name type="synonym">Phora scalaris</name>
    <dbReference type="NCBI Taxonomy" id="36166"/>
    <lineage>
        <taxon>Eukaryota</taxon>
        <taxon>Metazoa</taxon>
        <taxon>Ecdysozoa</taxon>
        <taxon>Arthropoda</taxon>
        <taxon>Hexapoda</taxon>
        <taxon>Insecta</taxon>
        <taxon>Pterygota</taxon>
        <taxon>Neoptera</taxon>
        <taxon>Endopterygota</taxon>
        <taxon>Diptera</taxon>
        <taxon>Brachycera</taxon>
        <taxon>Muscomorpha</taxon>
        <taxon>Platypezoidea</taxon>
        <taxon>Phoridae</taxon>
        <taxon>Megaseliini</taxon>
        <taxon>Megaselia</taxon>
    </lineage>
</organism>
<dbReference type="InterPro" id="IPR011697">
    <property type="entry name" value="Peptidase_C26"/>
</dbReference>
<keyword evidence="4" id="KW-0964">Secreted</keyword>
<dbReference type="Gene3D" id="3.40.50.880">
    <property type="match status" value="1"/>
</dbReference>
<dbReference type="HOGENOM" id="CLU_2457341_0_0_1"/>
<evidence type="ECO:0000256" key="7">
    <source>
        <dbReference type="PROSITE-ProRule" id="PRU00607"/>
    </source>
</evidence>
<sequence>MFKIVAAAVALCLCSSVQIISAENDRPIVGILAQEVSQFLLRHYPDKNFDSYVAASYVKFIEGAGGRAVPIFINKTRSYYEELLNSLDG</sequence>
<dbReference type="GO" id="GO:0005773">
    <property type="term" value="C:vacuole"/>
    <property type="evidence" value="ECO:0007669"/>
    <property type="project" value="TreeGrafter"/>
</dbReference>
<dbReference type="EMBL" id="CAQQ02389761">
    <property type="status" value="NOT_ANNOTATED_CDS"/>
    <property type="molecule type" value="Genomic_DNA"/>
</dbReference>
<evidence type="ECO:0000313" key="10">
    <source>
        <dbReference type="Proteomes" id="UP000015102"/>
    </source>
</evidence>
<reference evidence="10" key="1">
    <citation type="submission" date="2013-02" db="EMBL/GenBank/DDBJ databases">
        <authorList>
            <person name="Hughes D."/>
        </authorList>
    </citation>
    <scope>NUCLEOTIDE SEQUENCE</scope>
    <source>
        <strain>Durham</strain>
        <strain evidence="10">NC isolate 2 -- Noor lab</strain>
    </source>
</reference>
<evidence type="ECO:0000313" key="9">
    <source>
        <dbReference type="EnsemblMetazoa" id="MESCA000244-PA"/>
    </source>
</evidence>
<feature type="signal peptide" evidence="8">
    <location>
        <begin position="1"/>
        <end position="22"/>
    </location>
</feature>
<dbReference type="InterPro" id="IPR015527">
    <property type="entry name" value="Pept_C26_g-glut_hydrolase"/>
</dbReference>
<feature type="chain" id="PRO_5004577212" description="folate gamma-glutamyl hydrolase" evidence="8">
    <location>
        <begin position="23"/>
        <end position="89"/>
    </location>
</feature>
<dbReference type="Proteomes" id="UP000015102">
    <property type="component" value="Unassembled WGS sequence"/>
</dbReference>
<evidence type="ECO:0000256" key="5">
    <source>
        <dbReference type="ARBA" id="ARBA00022729"/>
    </source>
</evidence>
<evidence type="ECO:0000256" key="1">
    <source>
        <dbReference type="ARBA" id="ARBA00004239"/>
    </source>
</evidence>
<dbReference type="GO" id="GO:0005576">
    <property type="term" value="C:extracellular region"/>
    <property type="evidence" value="ECO:0007669"/>
    <property type="project" value="UniProtKB-SubCell"/>
</dbReference>
<dbReference type="PANTHER" id="PTHR11315:SF0">
    <property type="entry name" value="FOLATE GAMMA-GLUTAMYL HYDROLASE"/>
    <property type="match status" value="1"/>
</dbReference>
<keyword evidence="6" id="KW-0378">Hydrolase</keyword>
<evidence type="ECO:0000256" key="6">
    <source>
        <dbReference type="ARBA" id="ARBA00022801"/>
    </source>
</evidence>
<dbReference type="PANTHER" id="PTHR11315">
    <property type="entry name" value="PROTEASE FAMILY C26 GAMMA-GLUTAMYL HYDROLASE"/>
    <property type="match status" value="1"/>
</dbReference>
<comment type="subcellular location">
    <subcellularLocation>
        <location evidence="1">Secreted</location>
        <location evidence="1">Extracellular space</location>
    </subcellularLocation>
</comment>
<keyword evidence="10" id="KW-1185">Reference proteome</keyword>
<reference evidence="9" key="2">
    <citation type="submission" date="2015-06" db="UniProtKB">
        <authorList>
            <consortium name="EnsemblMetazoa"/>
        </authorList>
    </citation>
    <scope>IDENTIFICATION</scope>
</reference>
<dbReference type="PROSITE" id="PS51275">
    <property type="entry name" value="PEPTIDASE_C26_GGH"/>
    <property type="match status" value="1"/>
</dbReference>
<dbReference type="Pfam" id="PF07722">
    <property type="entry name" value="Peptidase_C26"/>
    <property type="match status" value="1"/>
</dbReference>
<evidence type="ECO:0000256" key="3">
    <source>
        <dbReference type="ARBA" id="ARBA00012886"/>
    </source>
</evidence>
<dbReference type="EC" id="3.4.19.9" evidence="3"/>
<evidence type="ECO:0000256" key="8">
    <source>
        <dbReference type="SAM" id="SignalP"/>
    </source>
</evidence>
<protein>
    <recommendedName>
        <fullName evidence="3">folate gamma-glutamyl hydrolase</fullName>
        <ecNumber evidence="3">3.4.19.9</ecNumber>
    </recommendedName>
</protein>
<accession>T1GAI7</accession>
<dbReference type="AlphaFoldDB" id="T1GAI7"/>
<evidence type="ECO:0000256" key="2">
    <source>
        <dbReference type="ARBA" id="ARBA00011083"/>
    </source>
</evidence>
<dbReference type="OMA" id="INGIGHN"/>
<dbReference type="STRING" id="36166.T1GAI7"/>
<keyword evidence="5 8" id="KW-0732">Signal</keyword>
<dbReference type="EnsemblMetazoa" id="MESCA000244-RA">
    <property type="protein sequence ID" value="MESCA000244-PA"/>
    <property type="gene ID" value="MESCA000244"/>
</dbReference>
<evidence type="ECO:0000256" key="4">
    <source>
        <dbReference type="ARBA" id="ARBA00022525"/>
    </source>
</evidence>
<dbReference type="InterPro" id="IPR029062">
    <property type="entry name" value="Class_I_gatase-like"/>
</dbReference>